<dbReference type="NCBIfam" id="TIGR01493">
    <property type="entry name" value="HAD-SF-IA-v2"/>
    <property type="match status" value="1"/>
</dbReference>
<dbReference type="PANTHER" id="PTHR43316">
    <property type="entry name" value="HYDROLASE, HALOACID DELAHOGENASE-RELATED"/>
    <property type="match status" value="1"/>
</dbReference>
<dbReference type="GO" id="GO:0016791">
    <property type="term" value="F:phosphatase activity"/>
    <property type="evidence" value="ECO:0007669"/>
    <property type="project" value="UniProtKB-ARBA"/>
</dbReference>
<accession>A0A9P9AZ17</accession>
<dbReference type="InterPro" id="IPR051540">
    <property type="entry name" value="S-2-haloacid_dehalogenase"/>
</dbReference>
<dbReference type="GO" id="GO:0019120">
    <property type="term" value="F:hydrolase activity, acting on acid halide bonds, in C-halide compounds"/>
    <property type="evidence" value="ECO:0007669"/>
    <property type="project" value="InterPro"/>
</dbReference>
<gene>
    <name evidence="3" type="ORF">B0T10DRAFT_468868</name>
</gene>
<evidence type="ECO:0000256" key="2">
    <source>
        <dbReference type="ARBA" id="ARBA00022801"/>
    </source>
</evidence>
<keyword evidence="4" id="KW-1185">Reference proteome</keyword>
<dbReference type="InterPro" id="IPR006328">
    <property type="entry name" value="2-HAD"/>
</dbReference>
<proteinExistence type="inferred from homology"/>
<dbReference type="InterPro" id="IPR023198">
    <property type="entry name" value="PGP-like_dom2"/>
</dbReference>
<dbReference type="PANTHER" id="PTHR43316:SF3">
    <property type="entry name" value="HALOACID DEHALOGENASE, TYPE II (AFU_ORTHOLOGUE AFUA_2G07750)-RELATED"/>
    <property type="match status" value="1"/>
</dbReference>
<evidence type="ECO:0000256" key="1">
    <source>
        <dbReference type="ARBA" id="ARBA00008106"/>
    </source>
</evidence>
<dbReference type="EMBL" id="JAGPYM010000001">
    <property type="protein sequence ID" value="KAH6899824.1"/>
    <property type="molecule type" value="Genomic_DNA"/>
</dbReference>
<evidence type="ECO:0000313" key="3">
    <source>
        <dbReference type="EMBL" id="KAH6899824.1"/>
    </source>
</evidence>
<dbReference type="OrthoDB" id="40579at2759"/>
<dbReference type="InterPro" id="IPR023214">
    <property type="entry name" value="HAD_sf"/>
</dbReference>
<dbReference type="InterPro" id="IPR036412">
    <property type="entry name" value="HAD-like_sf"/>
</dbReference>
<reference evidence="3 4" key="1">
    <citation type="journal article" date="2021" name="Nat. Commun.">
        <title>Genetic determinants of endophytism in the Arabidopsis root mycobiome.</title>
        <authorList>
            <person name="Mesny F."/>
            <person name="Miyauchi S."/>
            <person name="Thiergart T."/>
            <person name="Pickel B."/>
            <person name="Atanasova L."/>
            <person name="Karlsson M."/>
            <person name="Huettel B."/>
            <person name="Barry K.W."/>
            <person name="Haridas S."/>
            <person name="Chen C."/>
            <person name="Bauer D."/>
            <person name="Andreopoulos W."/>
            <person name="Pangilinan J."/>
            <person name="LaButti K."/>
            <person name="Riley R."/>
            <person name="Lipzen A."/>
            <person name="Clum A."/>
            <person name="Drula E."/>
            <person name="Henrissat B."/>
            <person name="Kohler A."/>
            <person name="Grigoriev I.V."/>
            <person name="Martin F.M."/>
            <person name="Hacquard S."/>
        </authorList>
    </citation>
    <scope>NUCLEOTIDE SEQUENCE [LARGE SCALE GENOMIC DNA]</scope>
    <source>
        <strain evidence="3 4">MPI-CAGE-CH-0241</strain>
    </source>
</reference>
<dbReference type="SUPFAM" id="SSF56784">
    <property type="entry name" value="HAD-like"/>
    <property type="match status" value="1"/>
</dbReference>
<dbReference type="Pfam" id="PF00702">
    <property type="entry name" value="Hydrolase"/>
    <property type="match status" value="1"/>
</dbReference>
<sequence length="267" mass="30399">MPPGKISSFAKVKALAFDVFGTVVDWRTSVVEEITLRAHRKASSDLPDHLKARVQSMSEEDWDKFAQEWRNSYGVFCHTFDPDRDAWKDVDQHHRDSLVELLEKWNLSGLFTETEIDSLSLVWHRLQPWDDSSRGLEKLGKTYVTSTLSNGNLSLLHDLDDFGSLGFKKFLSAETFKAYKPNPAVYLGAARNLGVEPEEMALVAAHLGDLEAAKSCGFRTIYIERLREEDWSKNEDKYKQAKGWVDIWVTEEEDGILSVAQKLSEVA</sequence>
<dbReference type="SFLD" id="SFLDS00003">
    <property type="entry name" value="Haloacid_Dehalogenase"/>
    <property type="match status" value="1"/>
</dbReference>
<dbReference type="PRINTS" id="PR00413">
    <property type="entry name" value="HADHALOGNASE"/>
</dbReference>
<dbReference type="AlphaFoldDB" id="A0A9P9AZ17"/>
<comment type="caution">
    <text evidence="3">The sequence shown here is derived from an EMBL/GenBank/DDBJ whole genome shotgun (WGS) entry which is preliminary data.</text>
</comment>
<comment type="similarity">
    <text evidence="1">Belongs to the HAD-like hydrolase superfamily. S-2-haloalkanoic acid dehalogenase family.</text>
</comment>
<dbReference type="Gene3D" id="3.40.50.1000">
    <property type="entry name" value="HAD superfamily/HAD-like"/>
    <property type="match status" value="1"/>
</dbReference>
<evidence type="ECO:0000313" key="4">
    <source>
        <dbReference type="Proteomes" id="UP000777438"/>
    </source>
</evidence>
<dbReference type="Gene3D" id="1.10.150.240">
    <property type="entry name" value="Putative phosphatase, domain 2"/>
    <property type="match status" value="1"/>
</dbReference>
<dbReference type="InterPro" id="IPR006439">
    <property type="entry name" value="HAD-SF_hydro_IA"/>
</dbReference>
<name>A0A9P9AZ17_9HYPO</name>
<dbReference type="Proteomes" id="UP000777438">
    <property type="component" value="Unassembled WGS sequence"/>
</dbReference>
<dbReference type="SFLD" id="SFLDG01129">
    <property type="entry name" value="C1.5:_HAD__Beta-PGM__Phosphata"/>
    <property type="match status" value="1"/>
</dbReference>
<dbReference type="NCBIfam" id="TIGR01428">
    <property type="entry name" value="HAD_type_II"/>
    <property type="match status" value="1"/>
</dbReference>
<organism evidence="3 4">
    <name type="scientific">Thelonectria olida</name>
    <dbReference type="NCBI Taxonomy" id="1576542"/>
    <lineage>
        <taxon>Eukaryota</taxon>
        <taxon>Fungi</taxon>
        <taxon>Dikarya</taxon>
        <taxon>Ascomycota</taxon>
        <taxon>Pezizomycotina</taxon>
        <taxon>Sordariomycetes</taxon>
        <taxon>Hypocreomycetidae</taxon>
        <taxon>Hypocreales</taxon>
        <taxon>Nectriaceae</taxon>
        <taxon>Thelonectria</taxon>
    </lineage>
</organism>
<protein>
    <submittedName>
        <fullName evidence="3">HAD-like domain-containing protein</fullName>
    </submittedName>
</protein>
<keyword evidence="2" id="KW-0378">Hydrolase</keyword>